<evidence type="ECO:0000256" key="1">
    <source>
        <dbReference type="SAM" id="MobiDB-lite"/>
    </source>
</evidence>
<evidence type="ECO:0000313" key="3">
    <source>
        <dbReference type="Proteomes" id="UP000326437"/>
    </source>
</evidence>
<evidence type="ECO:0000313" key="2">
    <source>
        <dbReference type="EMBL" id="VVN76162.1"/>
    </source>
</evidence>
<organism evidence="2 3">
    <name type="scientific">Pseudomonas fluorescens</name>
    <dbReference type="NCBI Taxonomy" id="294"/>
    <lineage>
        <taxon>Bacteria</taxon>
        <taxon>Pseudomonadati</taxon>
        <taxon>Pseudomonadota</taxon>
        <taxon>Gammaproteobacteria</taxon>
        <taxon>Pseudomonadales</taxon>
        <taxon>Pseudomonadaceae</taxon>
        <taxon>Pseudomonas</taxon>
    </lineage>
</organism>
<dbReference type="EMBL" id="CABVHO010000380">
    <property type="protein sequence ID" value="VVN76162.1"/>
    <property type="molecule type" value="Genomic_DNA"/>
</dbReference>
<gene>
    <name evidence="2" type="ORF">PS685_05309</name>
</gene>
<proteinExistence type="predicted"/>
<dbReference type="AlphaFoldDB" id="A0A5E7AA77"/>
<accession>A0A5E7AA77</accession>
<feature type="region of interest" description="Disordered" evidence="1">
    <location>
        <begin position="29"/>
        <end position="59"/>
    </location>
</feature>
<sequence length="59" mass="6364">MISSRSMSDKSPVNGENGAASRTIRCAAWSSNGCPEDSSTSTSYSEPSRLIETIRRKLP</sequence>
<feature type="compositionally biased region" description="Low complexity" evidence="1">
    <location>
        <begin position="35"/>
        <end position="48"/>
    </location>
</feature>
<name>A0A5E7AA77_PSEFL</name>
<dbReference type="Proteomes" id="UP000326437">
    <property type="component" value="Unassembled WGS sequence"/>
</dbReference>
<reference evidence="2 3" key="1">
    <citation type="submission" date="2019-09" db="EMBL/GenBank/DDBJ databases">
        <authorList>
            <person name="Chandra G."/>
            <person name="Truman W A."/>
        </authorList>
    </citation>
    <scope>NUCLEOTIDE SEQUENCE [LARGE SCALE GENOMIC DNA]</scope>
    <source>
        <strain evidence="2">PS685</strain>
    </source>
</reference>
<protein>
    <submittedName>
        <fullName evidence="2">Uncharacterized protein</fullName>
    </submittedName>
</protein>